<evidence type="ECO:0000313" key="3">
    <source>
        <dbReference type="EMBL" id="AEB06760.1"/>
    </source>
</evidence>
<dbReference type="SUPFAM" id="SSF48452">
    <property type="entry name" value="TPR-like"/>
    <property type="match status" value="1"/>
</dbReference>
<feature type="compositionally biased region" description="Basic and acidic residues" evidence="2">
    <location>
        <begin position="289"/>
        <end position="301"/>
    </location>
</feature>
<dbReference type="eggNOG" id="ENOG5032RZ5">
    <property type="taxonomic scope" value="Bacteria"/>
</dbReference>
<keyword evidence="4" id="KW-1185">Reference proteome</keyword>
<dbReference type="PROSITE" id="PS50005">
    <property type="entry name" value="TPR"/>
    <property type="match status" value="1"/>
</dbReference>
<evidence type="ECO:0000256" key="2">
    <source>
        <dbReference type="SAM" id="MobiDB-lite"/>
    </source>
</evidence>
<dbReference type="KEGG" id="cgo:Corgl_0646"/>
<dbReference type="InterPro" id="IPR019734">
    <property type="entry name" value="TPR_rpt"/>
</dbReference>
<keyword evidence="1" id="KW-0802">TPR repeat</keyword>
<organism evidence="3 4">
    <name type="scientific">Coriobacterium glomerans (strain ATCC 49209 / DSM 20642 / JCM 10262 / PW2)</name>
    <dbReference type="NCBI Taxonomy" id="700015"/>
    <lineage>
        <taxon>Bacteria</taxon>
        <taxon>Bacillati</taxon>
        <taxon>Actinomycetota</taxon>
        <taxon>Coriobacteriia</taxon>
        <taxon>Coriobacteriales</taxon>
        <taxon>Coriobacteriaceae</taxon>
        <taxon>Coriobacterium</taxon>
    </lineage>
</organism>
<reference evidence="4" key="1">
    <citation type="journal article" date="2013" name="Stand. Genomic Sci.">
        <title>Complete genome sequence of Coriobacterium glomerans type strain (PW2(T)) from the midgut of Pyrrhocoris apterus L. (red soldier bug).</title>
        <authorList>
            <person name="Stackebrandt E."/>
            <person name="Zeytun A."/>
            <person name="Lapidus A."/>
            <person name="Nolan M."/>
            <person name="Lucas S."/>
            <person name="Hammon N."/>
            <person name="Deshpande S."/>
            <person name="Cheng J.F."/>
            <person name="Tapia R."/>
            <person name="Goodwin L.A."/>
            <person name="Pitluck S."/>
            <person name="Liolios K."/>
            <person name="Pagani I."/>
            <person name="Ivanova N."/>
            <person name="Mavromatis K."/>
            <person name="Mikhailova N."/>
            <person name="Huntemann M."/>
            <person name="Pati A."/>
            <person name="Chen A."/>
            <person name="Palaniappan K."/>
            <person name="Chang Y.J."/>
            <person name="Land M."/>
            <person name="Hauser L."/>
            <person name="Rohde M."/>
            <person name="Pukall R."/>
            <person name="Goker M."/>
            <person name="Detter J.C."/>
            <person name="Woyke T."/>
            <person name="Bristow J."/>
            <person name="Eisen J.A."/>
            <person name="Markowitz V."/>
            <person name="Hugenholtz P."/>
            <person name="Kyrpides N.C."/>
            <person name="Klenk H.P."/>
        </authorList>
    </citation>
    <scope>NUCLEOTIDE SEQUENCE</scope>
    <source>
        <strain evidence="4">ATCC 49209 / DSM 20642 / JCM 10262 / PW2</strain>
    </source>
</reference>
<evidence type="ECO:0000256" key="1">
    <source>
        <dbReference type="PROSITE-ProRule" id="PRU00339"/>
    </source>
</evidence>
<sequence length="326" mass="35767">MEAPIKRDEVEHAEAFLAQGELDRAEQLLCPMRIAIEDFAETDLHPDDHIQYFSFESAFERLAYRRVEQDPRQLVQMDAPIDRVYADLAFIFIRREDWQRARDALMQAIRWDPMKASYRLDLAEIHRISGERRQWAQLSYSVLERASDPGSLARAYSNLGRLFFEDGKIEAAVACARLASGFSAEEQRTIRLMAAIEQRHPEAGDMADEIVMAALEAEGVPTGANAEIAICLLMCAADSADAGDANEATRLTIRARDLVGESAAKALIGLIRDSDAELARQSRATASDSSDHISSDRDGNASRDGSAQKAEGAAGAGGEGHVGSRG</sequence>
<proteinExistence type="predicted"/>
<feature type="region of interest" description="Disordered" evidence="2">
    <location>
        <begin position="279"/>
        <end position="326"/>
    </location>
</feature>
<dbReference type="RefSeq" id="WP_013708503.1">
    <property type="nucleotide sequence ID" value="NC_015389.1"/>
</dbReference>
<dbReference type="EMBL" id="CP002628">
    <property type="protein sequence ID" value="AEB06760.1"/>
    <property type="molecule type" value="Genomic_DNA"/>
</dbReference>
<feature type="repeat" description="TPR" evidence="1">
    <location>
        <begin position="82"/>
        <end position="115"/>
    </location>
</feature>
<name>F2NBM4_CORGP</name>
<dbReference type="InterPro" id="IPR011990">
    <property type="entry name" value="TPR-like_helical_dom_sf"/>
</dbReference>
<evidence type="ECO:0000313" key="4">
    <source>
        <dbReference type="Proteomes" id="UP000006851"/>
    </source>
</evidence>
<gene>
    <name evidence="3" type="ordered locus">Corgl_0646</name>
</gene>
<dbReference type="Gene3D" id="1.25.40.10">
    <property type="entry name" value="Tetratricopeptide repeat domain"/>
    <property type="match status" value="1"/>
</dbReference>
<feature type="compositionally biased region" description="Gly residues" evidence="2">
    <location>
        <begin position="314"/>
        <end position="326"/>
    </location>
</feature>
<dbReference type="AlphaFoldDB" id="F2NBM4"/>
<accession>F2NBM4</accession>
<protein>
    <submittedName>
        <fullName evidence="3">Tetratricopeptide domain protein</fullName>
    </submittedName>
</protein>
<dbReference type="STRING" id="700015.Corgl_0646"/>
<dbReference type="HOGENOM" id="CLU_857148_0_0_11"/>
<dbReference type="Proteomes" id="UP000006851">
    <property type="component" value="Chromosome"/>
</dbReference>